<protein>
    <submittedName>
        <fullName evidence="3">Phage tail tape measure protein, TP901 family</fullName>
    </submittedName>
</protein>
<gene>
    <name evidence="3" type="ORF">BLAHAN_05265</name>
</gene>
<feature type="coiled-coil region" evidence="1">
    <location>
        <begin position="160"/>
        <end position="217"/>
    </location>
</feature>
<evidence type="ECO:0000313" key="3">
    <source>
        <dbReference type="EMBL" id="EEX22297.1"/>
    </source>
</evidence>
<feature type="domain" description="Phage tail tape measure protein" evidence="2">
    <location>
        <begin position="530"/>
        <end position="740"/>
    </location>
</feature>
<dbReference type="Pfam" id="PF10145">
    <property type="entry name" value="PhageMin_Tail"/>
    <property type="match status" value="1"/>
</dbReference>
<dbReference type="HOGENOM" id="CLU_332534_0_0_9"/>
<dbReference type="RefSeq" id="WP_003020104.1">
    <property type="nucleotide sequence ID" value="NZ_CP022413.2"/>
</dbReference>
<feature type="coiled-coil region" evidence="1">
    <location>
        <begin position="241"/>
        <end position="275"/>
    </location>
</feature>
<dbReference type="KEGG" id="bhan:CGC63_10270"/>
<comment type="caution">
    <text evidence="3">The sequence shown here is derived from an EMBL/GenBank/DDBJ whole genome shotgun (WGS) entry which is preliminary data.</text>
</comment>
<proteinExistence type="predicted"/>
<organism evidence="3 4">
    <name type="scientific">Blautia hansenii DSM 20583</name>
    <dbReference type="NCBI Taxonomy" id="537007"/>
    <lineage>
        <taxon>Bacteria</taxon>
        <taxon>Bacillati</taxon>
        <taxon>Bacillota</taxon>
        <taxon>Clostridia</taxon>
        <taxon>Lachnospirales</taxon>
        <taxon>Lachnospiraceae</taxon>
        <taxon>Blautia</taxon>
    </lineage>
</organism>
<name>C9L7A3_BLAHA</name>
<reference evidence="3" key="1">
    <citation type="submission" date="2009-09" db="EMBL/GenBank/DDBJ databases">
        <authorList>
            <person name="Weinstock G."/>
            <person name="Sodergren E."/>
            <person name="Clifton S."/>
            <person name="Fulton L."/>
            <person name="Fulton B."/>
            <person name="Courtney L."/>
            <person name="Fronick C."/>
            <person name="Harrison M."/>
            <person name="Strong C."/>
            <person name="Farmer C."/>
            <person name="Delahaunty K."/>
            <person name="Markovic C."/>
            <person name="Hall O."/>
            <person name="Minx P."/>
            <person name="Tomlinson C."/>
            <person name="Mitreva M."/>
            <person name="Nelson J."/>
            <person name="Hou S."/>
            <person name="Wollam A."/>
            <person name="Pepin K.H."/>
            <person name="Johnson M."/>
            <person name="Bhonagiri V."/>
            <person name="Nash W.E."/>
            <person name="Warren W."/>
            <person name="Chinwalla A."/>
            <person name="Mardis E.R."/>
            <person name="Wilson R.K."/>
        </authorList>
    </citation>
    <scope>NUCLEOTIDE SEQUENCE [LARGE SCALE GENOMIC DNA]</scope>
    <source>
        <strain evidence="3">DSM 20583</strain>
    </source>
</reference>
<dbReference type="NCBIfam" id="TIGR01760">
    <property type="entry name" value="tape_meas_TP901"/>
    <property type="match status" value="1"/>
</dbReference>
<evidence type="ECO:0000256" key="1">
    <source>
        <dbReference type="SAM" id="Coils"/>
    </source>
</evidence>
<keyword evidence="1" id="KW-0175">Coiled coil</keyword>
<evidence type="ECO:0000313" key="4">
    <source>
        <dbReference type="Proteomes" id="UP000003755"/>
    </source>
</evidence>
<accession>C9L7A3</accession>
<sequence>MADHIERVIVQGEVELDTSAAEKKKENLAKPIKIELSANDKAIFNNITSAINVLQVKIDRLNFKNLEKKLSKSLAESSKNGVDEIKNQAKLIDDAFNKTLWKSMDKNGNKTSHTFAGVLRDMRQELVSMSTYISKLTNSKDNELSLKVKIENINDFTQSMQEAKGRIETFQDVLDQLDNNSVFSLLNEQIKDITSSIQILTNNFKELNTAAEKYANLPDKVPKRKKVSSDKTIGQIYEEKRKEEEKRIAAEKKALEKLQNEEDKKAAKIQKQKDSQTSVNYVDMAIARREKEARDFAKRLKNDMSERYDISKTLDKFQKWDDKIKSYNELGSKFEGATAYQKILPVLEKVKNAFSDINSEIAKGDNADFSKIEQQMNEIASSVKKVDTAFEGLQKPAGNLGKIASNDTLSWLEKNTKALKKYGEELKEIATLQAKATTKGELDSLTGRRNELVSSAKREGLVGKNWTDSFKKSLGSLSQIFGSFSLLNRADDIAHEMIGTIHEVDDALTDLQMATSVSDKEAQSLMETYSQMGKELKATGVDVAKSNTEWLKQGKSLKEAETLTTDSIILSKVGDLSSEESTKYLTSAMKGFKVEAKDALNIVDQLSAVDMASATDVGGLAEAMSKTAVTAQDAGIEMQRLIGYIATVGETTQADMGSVGNAFKTIFTRMSDIKAGKFKLIDEDGTTETLSDVEQTLSNVGIDLRKTVTEYNDYGDVLDNLASKWDNLSQLQQNALAKAFAGTRQAEVFRTLMANYDSAKKYMQTANESEGYATEKFEAYQNSLSGAIEGFKNSFQTLSNTVVGSDFLKGIVNAGTTTLNILDSIIERFHTIPSLLGAFGIFQGFQGGGWSSQKIVCVSL</sequence>
<dbReference type="InterPro" id="IPR010090">
    <property type="entry name" value="Phage_tape_meas"/>
</dbReference>
<evidence type="ECO:0000259" key="2">
    <source>
        <dbReference type="Pfam" id="PF10145"/>
    </source>
</evidence>
<dbReference type="Proteomes" id="UP000003755">
    <property type="component" value="Unassembled WGS sequence"/>
</dbReference>
<keyword evidence="4" id="KW-1185">Reference proteome</keyword>
<dbReference type="STRING" id="537007.BLAHAN_05265"/>
<dbReference type="AlphaFoldDB" id="C9L7A3"/>
<dbReference type="eggNOG" id="COG1196">
    <property type="taxonomic scope" value="Bacteria"/>
</dbReference>
<dbReference type="EMBL" id="ABYU02000012">
    <property type="protein sequence ID" value="EEX22297.1"/>
    <property type="molecule type" value="Genomic_DNA"/>
</dbReference>